<keyword evidence="2" id="KW-1185">Reference proteome</keyword>
<dbReference type="GO" id="GO:0003677">
    <property type="term" value="F:DNA binding"/>
    <property type="evidence" value="ECO:0007669"/>
    <property type="project" value="UniProtKB-KW"/>
</dbReference>
<name>A0A6H9Z369_9ACTN</name>
<sequence length="391" mass="42680">MAPRVEDMDDPPRFSWTDVCARRLHRHALTTPSTSATPADIAAAMASTHAQVMSAAELGIAMRIDGATRLDVREALWTERSLVKTFGLRGTVHVMPARDLSLWVGALSALPASANVMPKDIRLTPDQTEQVVAAVAAALDDAELTIDELTEAVVDHAGAWAGDLVMEAFQGKWPRWRQAMHLTGIRGVLCFAPNRGRKVTYTNPRRWLPGFEPADADTALAWLVRSYLGAHGPSTPQRFAHWTGTQSTWARRLFDSLGDELQQVEVEGDPAWVVAGDLDVPVVRPRGVRLLPYFDGYAYRVGNQPPALLYPGRAAERVLPGNFQILLVDGVVAGLWHQRRSGKRIDITVEPLGELGAAQLDDLDGQVERVGEILQARPQLTIGPVTVGSHA</sequence>
<keyword evidence="1" id="KW-0238">DNA-binding</keyword>
<dbReference type="AlphaFoldDB" id="A0A6H9Z369"/>
<dbReference type="Pfam" id="PF06224">
    <property type="entry name" value="AlkZ-like"/>
    <property type="match status" value="1"/>
</dbReference>
<gene>
    <name evidence="1" type="ORF">F8566_15350</name>
</gene>
<dbReference type="Proteomes" id="UP000468735">
    <property type="component" value="Unassembled WGS sequence"/>
</dbReference>
<evidence type="ECO:0000313" key="2">
    <source>
        <dbReference type="Proteomes" id="UP000468735"/>
    </source>
</evidence>
<dbReference type="InterPro" id="IPR009351">
    <property type="entry name" value="AlkZ-like"/>
</dbReference>
<protein>
    <submittedName>
        <fullName evidence="1">Winged helix DNA-binding domain-containing protein</fullName>
    </submittedName>
</protein>
<reference evidence="1 2" key="1">
    <citation type="submission" date="2019-09" db="EMBL/GenBank/DDBJ databases">
        <title>Actinomadura physcomitrii sp. nov., a novel actinomycete isolated from moss [Physcomitrium sphaericum (Ludw) Fuernr].</title>
        <authorList>
            <person name="Zhuang X."/>
            <person name="Liu C."/>
        </authorList>
    </citation>
    <scope>NUCLEOTIDE SEQUENCE [LARGE SCALE GENOMIC DNA]</scope>
    <source>
        <strain evidence="1 2">HMC1</strain>
    </source>
</reference>
<dbReference type="PANTHER" id="PTHR38479:SF2">
    <property type="entry name" value="WINGED HELIX DNA-BINDING DOMAIN-CONTAINING PROTEIN"/>
    <property type="match status" value="1"/>
</dbReference>
<accession>A0A6H9Z369</accession>
<dbReference type="PANTHER" id="PTHR38479">
    <property type="entry name" value="LMO0824 PROTEIN"/>
    <property type="match status" value="1"/>
</dbReference>
<comment type="caution">
    <text evidence="1">The sequence shown here is derived from an EMBL/GenBank/DDBJ whole genome shotgun (WGS) entry which is preliminary data.</text>
</comment>
<proteinExistence type="predicted"/>
<evidence type="ECO:0000313" key="1">
    <source>
        <dbReference type="EMBL" id="KAB2349099.1"/>
    </source>
</evidence>
<dbReference type="EMBL" id="WBMT01000006">
    <property type="protein sequence ID" value="KAB2349099.1"/>
    <property type="molecule type" value="Genomic_DNA"/>
</dbReference>
<dbReference type="OrthoDB" id="9148135at2"/>
<organism evidence="1 2">
    <name type="scientific">Actinomadura rudentiformis</name>
    <dbReference type="NCBI Taxonomy" id="359158"/>
    <lineage>
        <taxon>Bacteria</taxon>
        <taxon>Bacillati</taxon>
        <taxon>Actinomycetota</taxon>
        <taxon>Actinomycetes</taxon>
        <taxon>Streptosporangiales</taxon>
        <taxon>Thermomonosporaceae</taxon>
        <taxon>Actinomadura</taxon>
    </lineage>
</organism>